<sequence>MPHTFILDEAKDPAFRLAGTALCEAFGHELKGTTFLSLWDWGARNAVALSLRFAKENASPVTIEGYCAYEDSTSSKIAIAIAPLRHMADTTRLIGAVEFLTRIPMHEQRVLSPLFLDAQGAAKFSPKPKAEDLSPANAWLNQLLHIGRGRPTNSREKF</sequence>
<evidence type="ECO:0000313" key="2">
    <source>
        <dbReference type="Proteomes" id="UP000570514"/>
    </source>
</evidence>
<dbReference type="EMBL" id="JAASRM010000001">
    <property type="protein sequence ID" value="NIK89748.1"/>
    <property type="molecule type" value="Genomic_DNA"/>
</dbReference>
<gene>
    <name evidence="1" type="ORF">FHS83_003066</name>
</gene>
<keyword evidence="2" id="KW-1185">Reference proteome</keyword>
<organism evidence="1 2">
    <name type="scientific">Rhizomicrobium palustre</name>
    <dbReference type="NCBI Taxonomy" id="189966"/>
    <lineage>
        <taxon>Bacteria</taxon>
        <taxon>Pseudomonadati</taxon>
        <taxon>Pseudomonadota</taxon>
        <taxon>Alphaproteobacteria</taxon>
        <taxon>Micropepsales</taxon>
        <taxon>Micropepsaceae</taxon>
        <taxon>Rhizomicrobium</taxon>
    </lineage>
</organism>
<protein>
    <recommendedName>
        <fullName evidence="3">PAS domain-containing protein</fullName>
    </recommendedName>
</protein>
<dbReference type="InterPro" id="IPR009922">
    <property type="entry name" value="DUF1457"/>
</dbReference>
<comment type="caution">
    <text evidence="1">The sequence shown here is derived from an EMBL/GenBank/DDBJ whole genome shotgun (WGS) entry which is preliminary data.</text>
</comment>
<reference evidence="1 2" key="1">
    <citation type="submission" date="2020-03" db="EMBL/GenBank/DDBJ databases">
        <title>Genomic Encyclopedia of Type Strains, Phase IV (KMG-IV): sequencing the most valuable type-strain genomes for metagenomic binning, comparative biology and taxonomic classification.</title>
        <authorList>
            <person name="Goeker M."/>
        </authorList>
    </citation>
    <scope>NUCLEOTIDE SEQUENCE [LARGE SCALE GENOMIC DNA]</scope>
    <source>
        <strain evidence="1 2">DSM 19867</strain>
    </source>
</reference>
<evidence type="ECO:0000313" key="1">
    <source>
        <dbReference type="EMBL" id="NIK89748.1"/>
    </source>
</evidence>
<evidence type="ECO:0008006" key="3">
    <source>
        <dbReference type="Google" id="ProtNLM"/>
    </source>
</evidence>
<proteinExistence type="predicted"/>
<dbReference type="Proteomes" id="UP000570514">
    <property type="component" value="Unassembled WGS sequence"/>
</dbReference>
<dbReference type="AlphaFoldDB" id="A0A846N1D8"/>
<dbReference type="Pfam" id="PF07310">
    <property type="entry name" value="PAS_5"/>
    <property type="match status" value="1"/>
</dbReference>
<accession>A0A846N1D8</accession>
<name>A0A846N1D8_9PROT</name>